<gene>
    <name evidence="1" type="ORF">DPMN_108821</name>
</gene>
<protein>
    <submittedName>
        <fullName evidence="1">Uncharacterized protein</fullName>
    </submittedName>
</protein>
<reference evidence="1" key="1">
    <citation type="journal article" date="2019" name="bioRxiv">
        <title>The Genome of the Zebra Mussel, Dreissena polymorpha: A Resource for Invasive Species Research.</title>
        <authorList>
            <person name="McCartney M.A."/>
            <person name="Auch B."/>
            <person name="Kono T."/>
            <person name="Mallez S."/>
            <person name="Zhang Y."/>
            <person name="Obille A."/>
            <person name="Becker A."/>
            <person name="Abrahante J.E."/>
            <person name="Garbe J."/>
            <person name="Badalamenti J.P."/>
            <person name="Herman A."/>
            <person name="Mangelson H."/>
            <person name="Liachko I."/>
            <person name="Sullivan S."/>
            <person name="Sone E.D."/>
            <person name="Koren S."/>
            <person name="Silverstein K.A.T."/>
            <person name="Beckman K.B."/>
            <person name="Gohl D.M."/>
        </authorList>
    </citation>
    <scope>NUCLEOTIDE SEQUENCE</scope>
    <source>
        <strain evidence="1">Duluth1</strain>
        <tissue evidence="1">Whole animal</tissue>
    </source>
</reference>
<keyword evidence="2" id="KW-1185">Reference proteome</keyword>
<sequence>MERCLRVEFEYKWIELHRSSRYNPGVETVVSSFTIIVVCSNTFPEEGPSLNWQNAACYPGVTDIYNASVRMSLLARSSKASNMERNGKDMTRRKK</sequence>
<organism evidence="1 2">
    <name type="scientific">Dreissena polymorpha</name>
    <name type="common">Zebra mussel</name>
    <name type="synonym">Mytilus polymorpha</name>
    <dbReference type="NCBI Taxonomy" id="45954"/>
    <lineage>
        <taxon>Eukaryota</taxon>
        <taxon>Metazoa</taxon>
        <taxon>Spiralia</taxon>
        <taxon>Lophotrochozoa</taxon>
        <taxon>Mollusca</taxon>
        <taxon>Bivalvia</taxon>
        <taxon>Autobranchia</taxon>
        <taxon>Heteroconchia</taxon>
        <taxon>Euheterodonta</taxon>
        <taxon>Imparidentia</taxon>
        <taxon>Neoheterodontei</taxon>
        <taxon>Myida</taxon>
        <taxon>Dreissenoidea</taxon>
        <taxon>Dreissenidae</taxon>
        <taxon>Dreissena</taxon>
    </lineage>
</organism>
<proteinExistence type="predicted"/>
<evidence type="ECO:0000313" key="2">
    <source>
        <dbReference type="Proteomes" id="UP000828390"/>
    </source>
</evidence>
<dbReference type="Proteomes" id="UP000828390">
    <property type="component" value="Unassembled WGS sequence"/>
</dbReference>
<evidence type="ECO:0000313" key="1">
    <source>
        <dbReference type="EMBL" id="KAH3835473.1"/>
    </source>
</evidence>
<dbReference type="EMBL" id="JAIWYP010000004">
    <property type="protein sequence ID" value="KAH3835473.1"/>
    <property type="molecule type" value="Genomic_DNA"/>
</dbReference>
<name>A0A9D4K9I3_DREPO</name>
<dbReference type="AlphaFoldDB" id="A0A9D4K9I3"/>
<accession>A0A9D4K9I3</accession>
<comment type="caution">
    <text evidence="1">The sequence shown here is derived from an EMBL/GenBank/DDBJ whole genome shotgun (WGS) entry which is preliminary data.</text>
</comment>
<reference evidence="1" key="2">
    <citation type="submission" date="2020-11" db="EMBL/GenBank/DDBJ databases">
        <authorList>
            <person name="McCartney M.A."/>
            <person name="Auch B."/>
            <person name="Kono T."/>
            <person name="Mallez S."/>
            <person name="Becker A."/>
            <person name="Gohl D.M."/>
            <person name="Silverstein K.A.T."/>
            <person name="Koren S."/>
            <person name="Bechman K.B."/>
            <person name="Herman A."/>
            <person name="Abrahante J.E."/>
            <person name="Garbe J."/>
        </authorList>
    </citation>
    <scope>NUCLEOTIDE SEQUENCE</scope>
    <source>
        <strain evidence="1">Duluth1</strain>
        <tissue evidence="1">Whole animal</tissue>
    </source>
</reference>